<dbReference type="Gene3D" id="1.10.101.10">
    <property type="entry name" value="PGBD-like superfamily/PGBD"/>
    <property type="match status" value="1"/>
</dbReference>
<feature type="signal peptide" evidence="1">
    <location>
        <begin position="1"/>
        <end position="22"/>
    </location>
</feature>
<dbReference type="Proteomes" id="UP000267077">
    <property type="component" value="Unassembled WGS sequence"/>
</dbReference>
<dbReference type="Pfam" id="PF03783">
    <property type="entry name" value="CsgG"/>
    <property type="match status" value="1"/>
</dbReference>
<sequence length="346" mass="34717">MRTNQLKSCLLAVCVSASSLLAGCADMQVGGGKNPVGGAAAGAASTGAASALEHCPHPLGTLAVEENTSDPWYALLTNQYHLPSTVPLIRLMIQQSNCFVVVDRGQAMNSMMGERDLNASGELRQTSHMDKGQMVAADYIVTPSIQFSQNTGGAGGALAALGGSYGAILGAIAGSMKSSEASTTMMLTDTRSGVQVAAAQGSAKNIDFGVAGLFDHFGSAGASLGAYSETPEGKVIAAAFFDAYNQMVKAVREYAPQRVAGGLGAGGTLGVDGSANSSAAATNSAAGGYSLADAQGKLAQLGLYRSKVDGVPGPGTSRAISTFQKANGLPVSGQLDAATIGALQAR</sequence>
<protein>
    <submittedName>
        <fullName evidence="3">Peptidoglycan-binding protein</fullName>
    </submittedName>
</protein>
<accession>A0A3S0WRB1</accession>
<evidence type="ECO:0000313" key="4">
    <source>
        <dbReference type="Proteomes" id="UP000267077"/>
    </source>
</evidence>
<dbReference type="OrthoDB" id="5949781at2"/>
<evidence type="ECO:0000256" key="1">
    <source>
        <dbReference type="SAM" id="SignalP"/>
    </source>
</evidence>
<dbReference type="InterPro" id="IPR002477">
    <property type="entry name" value="Peptidoglycan-bd-like"/>
</dbReference>
<dbReference type="InterPro" id="IPR036365">
    <property type="entry name" value="PGBD-like_sf"/>
</dbReference>
<dbReference type="PROSITE" id="PS51257">
    <property type="entry name" value="PROKAR_LIPOPROTEIN"/>
    <property type="match status" value="1"/>
</dbReference>
<feature type="domain" description="Peptidoglycan binding-like" evidence="2">
    <location>
        <begin position="292"/>
        <end position="343"/>
    </location>
</feature>
<dbReference type="GO" id="GO:0030288">
    <property type="term" value="C:outer membrane-bounded periplasmic space"/>
    <property type="evidence" value="ECO:0007669"/>
    <property type="project" value="InterPro"/>
</dbReference>
<dbReference type="Pfam" id="PF01471">
    <property type="entry name" value="PG_binding_1"/>
    <property type="match status" value="1"/>
</dbReference>
<keyword evidence="1" id="KW-0732">Signal</keyword>
<keyword evidence="4" id="KW-1185">Reference proteome</keyword>
<feature type="chain" id="PRO_5018728456" evidence="1">
    <location>
        <begin position="23"/>
        <end position="346"/>
    </location>
</feature>
<dbReference type="InterPro" id="IPR005534">
    <property type="entry name" value="Curli_assmbl/transp-comp_CsgG"/>
</dbReference>
<dbReference type="EMBL" id="RYZR01000002">
    <property type="protein sequence ID" value="RUL66570.1"/>
    <property type="molecule type" value="Genomic_DNA"/>
</dbReference>
<dbReference type="Gene3D" id="3.40.50.10610">
    <property type="entry name" value="ABC-type transport auxiliary lipoprotein component"/>
    <property type="match status" value="1"/>
</dbReference>
<organism evidence="3 4">
    <name type="scientific">Dyella dinghuensis</name>
    <dbReference type="NCBI Taxonomy" id="1920169"/>
    <lineage>
        <taxon>Bacteria</taxon>
        <taxon>Pseudomonadati</taxon>
        <taxon>Pseudomonadota</taxon>
        <taxon>Gammaproteobacteria</taxon>
        <taxon>Lysobacterales</taxon>
        <taxon>Rhodanobacteraceae</taxon>
        <taxon>Dyella</taxon>
    </lineage>
</organism>
<comment type="caution">
    <text evidence="3">The sequence shown here is derived from an EMBL/GenBank/DDBJ whole genome shotgun (WGS) entry which is preliminary data.</text>
</comment>
<proteinExistence type="predicted"/>
<dbReference type="InterPro" id="IPR036366">
    <property type="entry name" value="PGBDSf"/>
</dbReference>
<gene>
    <name evidence="3" type="ORF">EKH79_01735</name>
</gene>
<name>A0A3S0WRB1_9GAMM</name>
<evidence type="ECO:0000259" key="2">
    <source>
        <dbReference type="Pfam" id="PF01471"/>
    </source>
</evidence>
<reference evidence="3 4" key="1">
    <citation type="submission" date="2018-12" db="EMBL/GenBank/DDBJ databases">
        <title>Dyella dinghuensis sp. nov. DHOA06 and Dyella choica sp. nov. 4M-K27, isolated from forest soil.</title>
        <authorList>
            <person name="Qiu L.-H."/>
            <person name="Gao Z.-H."/>
        </authorList>
    </citation>
    <scope>NUCLEOTIDE SEQUENCE [LARGE SCALE GENOMIC DNA]</scope>
    <source>
        <strain evidence="3 4">DHOA06</strain>
    </source>
</reference>
<evidence type="ECO:0000313" key="3">
    <source>
        <dbReference type="EMBL" id="RUL66570.1"/>
    </source>
</evidence>
<dbReference type="AlphaFoldDB" id="A0A3S0WRB1"/>
<dbReference type="SUPFAM" id="SSF47090">
    <property type="entry name" value="PGBD-like"/>
    <property type="match status" value="1"/>
</dbReference>